<dbReference type="SMART" id="SM00409">
    <property type="entry name" value="IG"/>
    <property type="match status" value="2"/>
</dbReference>
<dbReference type="Pfam" id="PF07686">
    <property type="entry name" value="V-set"/>
    <property type="match status" value="1"/>
</dbReference>
<dbReference type="OrthoDB" id="8865476at2759"/>
<feature type="domain" description="Ig-like" evidence="6">
    <location>
        <begin position="3"/>
        <end position="127"/>
    </location>
</feature>
<gene>
    <name evidence="7" type="ORF">COCON_G00138360</name>
</gene>
<protein>
    <recommendedName>
        <fullName evidence="6">Ig-like domain-containing protein</fullName>
    </recommendedName>
</protein>
<keyword evidence="2 4" id="KW-0812">Transmembrane</keyword>
<feature type="transmembrane region" description="Helical" evidence="4">
    <location>
        <begin position="278"/>
        <end position="300"/>
    </location>
</feature>
<accession>A0A9Q1DF63</accession>
<proteinExistence type="predicted"/>
<organism evidence="7 8">
    <name type="scientific">Conger conger</name>
    <name type="common">Conger eel</name>
    <name type="synonym">Muraena conger</name>
    <dbReference type="NCBI Taxonomy" id="82655"/>
    <lineage>
        <taxon>Eukaryota</taxon>
        <taxon>Metazoa</taxon>
        <taxon>Chordata</taxon>
        <taxon>Craniata</taxon>
        <taxon>Vertebrata</taxon>
        <taxon>Euteleostomi</taxon>
        <taxon>Actinopterygii</taxon>
        <taxon>Neopterygii</taxon>
        <taxon>Teleostei</taxon>
        <taxon>Anguilliformes</taxon>
        <taxon>Congridae</taxon>
        <taxon>Conger</taxon>
    </lineage>
</organism>
<evidence type="ECO:0000256" key="2">
    <source>
        <dbReference type="ARBA" id="ARBA00022692"/>
    </source>
</evidence>
<dbReference type="PROSITE" id="PS50835">
    <property type="entry name" value="IG_LIKE"/>
    <property type="match status" value="2"/>
</dbReference>
<feature type="signal peptide" evidence="5">
    <location>
        <begin position="1"/>
        <end position="20"/>
    </location>
</feature>
<name>A0A9Q1DF63_CONCO</name>
<keyword evidence="5" id="KW-0732">Signal</keyword>
<dbReference type="InterPro" id="IPR036179">
    <property type="entry name" value="Ig-like_dom_sf"/>
</dbReference>
<feature type="chain" id="PRO_5040414981" description="Ig-like domain-containing protein" evidence="5">
    <location>
        <begin position="21"/>
        <end position="347"/>
    </location>
</feature>
<keyword evidence="3 4" id="KW-0472">Membrane</keyword>
<evidence type="ECO:0000256" key="1">
    <source>
        <dbReference type="ARBA" id="ARBA00004370"/>
    </source>
</evidence>
<dbReference type="GO" id="GO:0004888">
    <property type="term" value="F:transmembrane signaling receptor activity"/>
    <property type="evidence" value="ECO:0007669"/>
    <property type="project" value="TreeGrafter"/>
</dbReference>
<dbReference type="AlphaFoldDB" id="A0A9Q1DF63"/>
<dbReference type="Proteomes" id="UP001152803">
    <property type="component" value="Unassembled WGS sequence"/>
</dbReference>
<evidence type="ECO:0000259" key="6">
    <source>
        <dbReference type="PROSITE" id="PS50835"/>
    </source>
</evidence>
<dbReference type="InterPro" id="IPR013106">
    <property type="entry name" value="Ig_V-set"/>
</dbReference>
<comment type="caution">
    <text evidence="7">The sequence shown here is derived from an EMBL/GenBank/DDBJ whole genome shotgun (WGS) entry which is preliminary data.</text>
</comment>
<evidence type="ECO:0000256" key="3">
    <source>
        <dbReference type="ARBA" id="ARBA00023136"/>
    </source>
</evidence>
<dbReference type="InterPro" id="IPR013783">
    <property type="entry name" value="Ig-like_fold"/>
</dbReference>
<keyword evidence="8" id="KW-1185">Reference proteome</keyword>
<reference evidence="7" key="1">
    <citation type="journal article" date="2023" name="Science">
        <title>Genome structures resolve the early diversification of teleost fishes.</title>
        <authorList>
            <person name="Parey E."/>
            <person name="Louis A."/>
            <person name="Montfort J."/>
            <person name="Bouchez O."/>
            <person name="Roques C."/>
            <person name="Iampietro C."/>
            <person name="Lluch J."/>
            <person name="Castinel A."/>
            <person name="Donnadieu C."/>
            <person name="Desvignes T."/>
            <person name="Floi Bucao C."/>
            <person name="Jouanno E."/>
            <person name="Wen M."/>
            <person name="Mejri S."/>
            <person name="Dirks R."/>
            <person name="Jansen H."/>
            <person name="Henkel C."/>
            <person name="Chen W.J."/>
            <person name="Zahm M."/>
            <person name="Cabau C."/>
            <person name="Klopp C."/>
            <person name="Thompson A.W."/>
            <person name="Robinson-Rechavi M."/>
            <person name="Braasch I."/>
            <person name="Lecointre G."/>
            <person name="Bobe J."/>
            <person name="Postlethwait J.H."/>
            <person name="Berthelot C."/>
            <person name="Roest Crollius H."/>
            <person name="Guiguen Y."/>
        </authorList>
    </citation>
    <scope>NUCLEOTIDE SEQUENCE</scope>
    <source>
        <strain evidence="7">Concon-B</strain>
    </source>
</reference>
<dbReference type="InterPro" id="IPR050671">
    <property type="entry name" value="CD300_family_receptors"/>
</dbReference>
<dbReference type="PANTHER" id="PTHR11860">
    <property type="entry name" value="POLYMERIC-IMMUNOGLOBULIN RECEPTOR"/>
    <property type="match status" value="1"/>
</dbReference>
<dbReference type="InterPro" id="IPR007110">
    <property type="entry name" value="Ig-like_dom"/>
</dbReference>
<keyword evidence="4" id="KW-1133">Transmembrane helix</keyword>
<dbReference type="EMBL" id="JAFJMO010000009">
    <property type="protein sequence ID" value="KAJ8268664.1"/>
    <property type="molecule type" value="Genomic_DNA"/>
</dbReference>
<dbReference type="Gene3D" id="2.60.40.10">
    <property type="entry name" value="Immunoglobulins"/>
    <property type="match status" value="2"/>
</dbReference>
<feature type="domain" description="Ig-like" evidence="6">
    <location>
        <begin position="141"/>
        <end position="222"/>
    </location>
</feature>
<evidence type="ECO:0000256" key="4">
    <source>
        <dbReference type="SAM" id="Phobius"/>
    </source>
</evidence>
<dbReference type="CDD" id="cd05716">
    <property type="entry name" value="IgV_pIgR_like"/>
    <property type="match status" value="2"/>
</dbReference>
<dbReference type="GO" id="GO:0005886">
    <property type="term" value="C:plasma membrane"/>
    <property type="evidence" value="ECO:0007669"/>
    <property type="project" value="TreeGrafter"/>
</dbReference>
<dbReference type="InterPro" id="IPR003599">
    <property type="entry name" value="Ig_sub"/>
</dbReference>
<evidence type="ECO:0000313" key="8">
    <source>
        <dbReference type="Proteomes" id="UP001152803"/>
    </source>
</evidence>
<evidence type="ECO:0000313" key="7">
    <source>
        <dbReference type="EMBL" id="KAJ8268664.1"/>
    </source>
</evidence>
<evidence type="ECO:0000256" key="5">
    <source>
        <dbReference type="SAM" id="SignalP"/>
    </source>
</evidence>
<dbReference type="SUPFAM" id="SSF48726">
    <property type="entry name" value="Immunoglobulin"/>
    <property type="match status" value="2"/>
</dbReference>
<comment type="subcellular location">
    <subcellularLocation>
        <location evidence="1">Membrane</location>
    </subcellularLocation>
</comment>
<sequence length="347" mass="37445">MAPLLFLLLLLVLLLAGSHGEVTTVKDLVVLEGRSATVPCHYDPQYARHVKYWCRGATWTFCSGLARTDQAPPADSTLSISDDPAQQVFTVTMVDLQEADSGWYWCGVEVGGMWNADDAASVYITVSHGMSVVNSMVAGEEGGSVSVECLYGSRHSGSSKKWCRSGDWGSCVEVSANGTLEQGSVRLRDDGAGALAVTVRGLARSDAGWYWCSTGQQQVQVHIAVTPRSSTQRSPTTSLPVVTSLPVDHKETSISVATSPVHIANQGQTLPSHIFESPLMICGALLLLVVVATVPSKMWCQYQRMRRRRHGRARELTLSPLPGSESDQSKAGVIFYSPSSPQQVHLL</sequence>
<dbReference type="PANTHER" id="PTHR11860:SF87">
    <property type="entry name" value="CMRF35-LIKE MOLECULE 8"/>
    <property type="match status" value="1"/>
</dbReference>